<evidence type="ECO:0000313" key="3">
    <source>
        <dbReference type="Proteomes" id="UP000235145"/>
    </source>
</evidence>
<sequence length="431" mass="47347">MLPLIRVNLLGLFMCGLIDNRKQRRHYPQKPLDKEGGDYLSITSFDGGVVYDDILKATNNFDEAYSIGTGGYGTMYKAEIQPNNVNHLVSLWLVLLKSSLYLQLFIFSPSNSPPAIIFSGRIRFSHWCPIRIFWDISMGPPSLSPSTTITVEGKSSPNPAYLAWHEADQRALLILQSSLLEEAMAESLGSATAREIWKALEQAYNRDSCERLQTLHDSLIQLKKGSSFVNEFGKKFKALCDQLVAIGHPMDDSDKAHYFLCGLGSTFYSFSTSHRKTHVYPSFHNLLSQAESHEMVMSSVHSSLATTVAAFTAQTHANSSTPTASGSPSNRGKGRGSYSGGRGRGKRSPHCQLCRKNGHYASACPDLASYAQQGASIDANLAHTFHSQCNVNSSTPDWYVDSGASSHMTKSSSHLDSSSSYTGKRSSCSWQ</sequence>
<reference evidence="2 3" key="1">
    <citation type="journal article" date="2017" name="Nat. Commun.">
        <title>Genome assembly with in vitro proximity ligation data and whole-genome triplication in lettuce.</title>
        <authorList>
            <person name="Reyes-Chin-Wo S."/>
            <person name="Wang Z."/>
            <person name="Yang X."/>
            <person name="Kozik A."/>
            <person name="Arikit S."/>
            <person name="Song C."/>
            <person name="Xia L."/>
            <person name="Froenicke L."/>
            <person name="Lavelle D.O."/>
            <person name="Truco M.J."/>
            <person name="Xia R."/>
            <person name="Zhu S."/>
            <person name="Xu C."/>
            <person name="Xu H."/>
            <person name="Xu X."/>
            <person name="Cox K."/>
            <person name="Korf I."/>
            <person name="Meyers B.C."/>
            <person name="Michelmore R.W."/>
        </authorList>
    </citation>
    <scope>NUCLEOTIDE SEQUENCE [LARGE SCALE GENOMIC DNA]</scope>
    <source>
        <strain evidence="3">cv. Salinas</strain>
        <tissue evidence="2">Seedlings</tissue>
    </source>
</reference>
<dbReference type="EMBL" id="NBSK02000003">
    <property type="protein sequence ID" value="KAJ0217257.1"/>
    <property type="molecule type" value="Genomic_DNA"/>
</dbReference>
<feature type="compositionally biased region" description="Polar residues" evidence="1">
    <location>
        <begin position="315"/>
        <end position="330"/>
    </location>
</feature>
<organism evidence="2 3">
    <name type="scientific">Lactuca sativa</name>
    <name type="common">Garden lettuce</name>
    <dbReference type="NCBI Taxonomy" id="4236"/>
    <lineage>
        <taxon>Eukaryota</taxon>
        <taxon>Viridiplantae</taxon>
        <taxon>Streptophyta</taxon>
        <taxon>Embryophyta</taxon>
        <taxon>Tracheophyta</taxon>
        <taxon>Spermatophyta</taxon>
        <taxon>Magnoliopsida</taxon>
        <taxon>eudicotyledons</taxon>
        <taxon>Gunneridae</taxon>
        <taxon>Pentapetalae</taxon>
        <taxon>asterids</taxon>
        <taxon>campanulids</taxon>
        <taxon>Asterales</taxon>
        <taxon>Asteraceae</taxon>
        <taxon>Cichorioideae</taxon>
        <taxon>Cichorieae</taxon>
        <taxon>Lactucinae</taxon>
        <taxon>Lactuca</taxon>
    </lineage>
</organism>
<dbReference type="PANTHER" id="PTHR47481">
    <property type="match status" value="1"/>
</dbReference>
<dbReference type="GO" id="GO:0003676">
    <property type="term" value="F:nucleic acid binding"/>
    <property type="evidence" value="ECO:0007669"/>
    <property type="project" value="InterPro"/>
</dbReference>
<dbReference type="Gene3D" id="3.30.200.20">
    <property type="entry name" value="Phosphorylase Kinase, domain 1"/>
    <property type="match status" value="1"/>
</dbReference>
<comment type="caution">
    <text evidence="2">The sequence shown here is derived from an EMBL/GenBank/DDBJ whole genome shotgun (WGS) entry which is preliminary data.</text>
</comment>
<accession>A0A9R1W6I7</accession>
<evidence type="ECO:0008006" key="4">
    <source>
        <dbReference type="Google" id="ProtNLM"/>
    </source>
</evidence>
<keyword evidence="3" id="KW-1185">Reference proteome</keyword>
<dbReference type="GO" id="GO:0008270">
    <property type="term" value="F:zinc ion binding"/>
    <property type="evidence" value="ECO:0007669"/>
    <property type="project" value="InterPro"/>
</dbReference>
<evidence type="ECO:0000256" key="1">
    <source>
        <dbReference type="SAM" id="MobiDB-lite"/>
    </source>
</evidence>
<dbReference type="PANTHER" id="PTHR47481:SF35">
    <property type="entry name" value="ZINC FINGER, CCHC-TYPE-RELATED"/>
    <property type="match status" value="1"/>
</dbReference>
<dbReference type="AlphaFoldDB" id="A0A9R1W6I7"/>
<dbReference type="SUPFAM" id="SSF57756">
    <property type="entry name" value="Retrovirus zinc finger-like domains"/>
    <property type="match status" value="1"/>
</dbReference>
<dbReference type="InterPro" id="IPR036875">
    <property type="entry name" value="Znf_CCHC_sf"/>
</dbReference>
<gene>
    <name evidence="2" type="ORF">LSAT_V11C300125280</name>
</gene>
<feature type="compositionally biased region" description="Polar residues" evidence="1">
    <location>
        <begin position="421"/>
        <end position="431"/>
    </location>
</feature>
<evidence type="ECO:0000313" key="2">
    <source>
        <dbReference type="EMBL" id="KAJ0217257.1"/>
    </source>
</evidence>
<name>A0A9R1W6I7_LACSA</name>
<feature type="region of interest" description="Disordered" evidence="1">
    <location>
        <begin position="315"/>
        <end position="350"/>
    </location>
</feature>
<feature type="compositionally biased region" description="Low complexity" evidence="1">
    <location>
        <begin position="404"/>
        <end position="420"/>
    </location>
</feature>
<dbReference type="Proteomes" id="UP000235145">
    <property type="component" value="Unassembled WGS sequence"/>
</dbReference>
<dbReference type="Pfam" id="PF14223">
    <property type="entry name" value="Retrotran_gag_2"/>
    <property type="match status" value="1"/>
</dbReference>
<proteinExistence type="predicted"/>
<protein>
    <recommendedName>
        <fullName evidence="4">CCHC-type domain-containing protein</fullName>
    </recommendedName>
</protein>
<feature type="region of interest" description="Disordered" evidence="1">
    <location>
        <begin position="404"/>
        <end position="431"/>
    </location>
</feature>